<dbReference type="AlphaFoldDB" id="A0A0F9HKW1"/>
<comment type="caution">
    <text evidence="1">The sequence shown here is derived from an EMBL/GenBank/DDBJ whole genome shotgun (WGS) entry which is preliminary data.</text>
</comment>
<evidence type="ECO:0000313" key="1">
    <source>
        <dbReference type="EMBL" id="KKM03792.1"/>
    </source>
</evidence>
<dbReference type="InterPro" id="IPR027417">
    <property type="entry name" value="P-loop_NTPase"/>
</dbReference>
<accession>A0A0F9HKW1</accession>
<proteinExistence type="predicted"/>
<dbReference type="Gene3D" id="3.40.50.300">
    <property type="entry name" value="P-loop containing nucleotide triphosphate hydrolases"/>
    <property type="match status" value="1"/>
</dbReference>
<sequence>MNPVTSATPRRSHLALPRYYYGGKPVASSRITMAGDFRTPGQFRPIVTIRWGRRGKGKTLSMTAAGYHFKLGYKARGLDRMTKEGTRLFRIFANYQVSYADVSHPQIVERLIEFPKDARNLHVMLDEIAVYFHRRRWMRSENLDMEAFITQIRKRNVEVDMATQFPQRVDSDIQDQIDLFIDCDLEDDGCGHPDHRYCVMQRIHDWWGQWTGKTWRKPWPPNVWEYDRMMWFHNCDQFFQAYRDEAVHAALWLDDEVRDDMIRQEWGDDVPDLDGPSVDDMKALADKHGPRRKEAEAEIAGWQQYDPDMAVGKPGEDQLGDFIYRLLRKSKQEVENINSLMTEAKRIDPNIQTRKDLIWFCKGHGWVVDIDGHQATVRLK</sequence>
<reference evidence="1" key="1">
    <citation type="journal article" date="2015" name="Nature">
        <title>Complex archaea that bridge the gap between prokaryotes and eukaryotes.</title>
        <authorList>
            <person name="Spang A."/>
            <person name="Saw J.H."/>
            <person name="Jorgensen S.L."/>
            <person name="Zaremba-Niedzwiedzka K."/>
            <person name="Martijn J."/>
            <person name="Lind A.E."/>
            <person name="van Eijk R."/>
            <person name="Schleper C."/>
            <person name="Guy L."/>
            <person name="Ettema T.J."/>
        </authorList>
    </citation>
    <scope>NUCLEOTIDE SEQUENCE</scope>
</reference>
<protein>
    <submittedName>
        <fullName evidence="1">Uncharacterized protein</fullName>
    </submittedName>
</protein>
<name>A0A0F9HKW1_9ZZZZ</name>
<organism evidence="1">
    <name type="scientific">marine sediment metagenome</name>
    <dbReference type="NCBI Taxonomy" id="412755"/>
    <lineage>
        <taxon>unclassified sequences</taxon>
        <taxon>metagenomes</taxon>
        <taxon>ecological metagenomes</taxon>
    </lineage>
</organism>
<dbReference type="EMBL" id="LAZR01016600">
    <property type="protein sequence ID" value="KKM03792.1"/>
    <property type="molecule type" value="Genomic_DNA"/>
</dbReference>
<gene>
    <name evidence="1" type="ORF">LCGC14_1770870</name>
</gene>